<dbReference type="AlphaFoldDB" id="A0A9P6HZZ2"/>
<dbReference type="GeneID" id="62164877"/>
<gene>
    <name evidence="2" type="ORF">CkaCkLH20_09088</name>
</gene>
<dbReference type="EMBL" id="JAATWM020000032">
    <property type="protein sequence ID" value="KAF9873275.1"/>
    <property type="molecule type" value="Genomic_DNA"/>
</dbReference>
<dbReference type="RefSeq" id="XP_038742736.1">
    <property type="nucleotide sequence ID" value="XM_038891803.1"/>
</dbReference>
<protein>
    <submittedName>
        <fullName evidence="2">Uncharacterized protein</fullName>
    </submittedName>
</protein>
<reference evidence="2" key="1">
    <citation type="submission" date="2020-03" db="EMBL/GenBank/DDBJ databases">
        <authorList>
            <person name="He L."/>
        </authorList>
    </citation>
    <scope>NUCLEOTIDE SEQUENCE</scope>
    <source>
        <strain evidence="2">CkLH20</strain>
    </source>
</reference>
<feature type="region of interest" description="Disordered" evidence="1">
    <location>
        <begin position="188"/>
        <end position="218"/>
    </location>
</feature>
<feature type="compositionally biased region" description="Basic and acidic residues" evidence="1">
    <location>
        <begin position="188"/>
        <end position="198"/>
    </location>
</feature>
<sequence length="292" mass="33143">MTDEILSDDVIEALLRPAGISVRAAGPFFGTGTRAQVSLRLMNLDATQKRFKPSALAVIKRVTYWVDKAINVSPLHPDLDHNDNAFWDAVIDVADDDKTLEDEIKLHTCPSMKRAAIAHIVQRFRFNRNNFLRSQGNVAAPDADAPDNETEEQRLKRVKMRFYLGKMWKNLDDRTEVCKAFSRCTRDAKRANRERPESNEPDVEPVSGATADPNTNNLREMTHHQKMLRGCEEYLDREKANEEYNTLAEAYDNVWTEKANLEAALAFFKAENDEYENDGSGSGEEDDEGQTS</sequence>
<reference evidence="2" key="2">
    <citation type="submission" date="2020-11" db="EMBL/GenBank/DDBJ databases">
        <title>Whole genome sequencing of Colletotrichum sp.</title>
        <authorList>
            <person name="Li H."/>
        </authorList>
    </citation>
    <scope>NUCLEOTIDE SEQUENCE</scope>
    <source>
        <strain evidence="2">CkLH20</strain>
    </source>
</reference>
<evidence type="ECO:0000313" key="3">
    <source>
        <dbReference type="Proteomes" id="UP000781932"/>
    </source>
</evidence>
<accession>A0A9P6HZZ2</accession>
<dbReference type="OrthoDB" id="4820172at2759"/>
<evidence type="ECO:0000313" key="2">
    <source>
        <dbReference type="EMBL" id="KAF9873275.1"/>
    </source>
</evidence>
<evidence type="ECO:0000256" key="1">
    <source>
        <dbReference type="SAM" id="MobiDB-lite"/>
    </source>
</evidence>
<feature type="region of interest" description="Disordered" evidence="1">
    <location>
        <begin position="272"/>
        <end position="292"/>
    </location>
</feature>
<dbReference type="Proteomes" id="UP000781932">
    <property type="component" value="Unassembled WGS sequence"/>
</dbReference>
<comment type="caution">
    <text evidence="2">The sequence shown here is derived from an EMBL/GenBank/DDBJ whole genome shotgun (WGS) entry which is preliminary data.</text>
</comment>
<name>A0A9P6HZZ2_9PEZI</name>
<feature type="compositionally biased region" description="Acidic residues" evidence="1">
    <location>
        <begin position="273"/>
        <end position="292"/>
    </location>
</feature>
<keyword evidence="3" id="KW-1185">Reference proteome</keyword>
<organism evidence="2 3">
    <name type="scientific">Colletotrichum karsti</name>
    <dbReference type="NCBI Taxonomy" id="1095194"/>
    <lineage>
        <taxon>Eukaryota</taxon>
        <taxon>Fungi</taxon>
        <taxon>Dikarya</taxon>
        <taxon>Ascomycota</taxon>
        <taxon>Pezizomycotina</taxon>
        <taxon>Sordariomycetes</taxon>
        <taxon>Hypocreomycetidae</taxon>
        <taxon>Glomerellales</taxon>
        <taxon>Glomerellaceae</taxon>
        <taxon>Colletotrichum</taxon>
        <taxon>Colletotrichum boninense species complex</taxon>
    </lineage>
</organism>
<proteinExistence type="predicted"/>